<evidence type="ECO:0000256" key="2">
    <source>
        <dbReference type="SAM" id="Phobius"/>
    </source>
</evidence>
<proteinExistence type="predicted"/>
<sequence>MLEGRAGGVAGFAIGVASSIICCNSGGRSSTFTVVLGAAFLAGAFFTFGAASAGIKSGNLSINFRTTGASTVDDAERTNSPTSCSLDRSSLLSSPNSLANS</sequence>
<keyword evidence="2" id="KW-0472">Membrane</keyword>
<dbReference type="AlphaFoldDB" id="A0A6J6CCJ5"/>
<feature type="compositionally biased region" description="Low complexity" evidence="1">
    <location>
        <begin position="83"/>
        <end position="101"/>
    </location>
</feature>
<evidence type="ECO:0000256" key="1">
    <source>
        <dbReference type="SAM" id="MobiDB-lite"/>
    </source>
</evidence>
<organism evidence="3">
    <name type="scientific">freshwater metagenome</name>
    <dbReference type="NCBI Taxonomy" id="449393"/>
    <lineage>
        <taxon>unclassified sequences</taxon>
        <taxon>metagenomes</taxon>
        <taxon>ecological metagenomes</taxon>
    </lineage>
</organism>
<reference evidence="3" key="1">
    <citation type="submission" date="2020-05" db="EMBL/GenBank/DDBJ databases">
        <authorList>
            <person name="Chiriac C."/>
            <person name="Salcher M."/>
            <person name="Ghai R."/>
            <person name="Kavagutti S V."/>
        </authorList>
    </citation>
    <scope>NUCLEOTIDE SEQUENCE</scope>
</reference>
<keyword evidence="2" id="KW-0812">Transmembrane</keyword>
<name>A0A6J6CCJ5_9ZZZZ</name>
<dbReference type="EMBL" id="CAEZSS010000108">
    <property type="protein sequence ID" value="CAB4547788.1"/>
    <property type="molecule type" value="Genomic_DNA"/>
</dbReference>
<feature type="region of interest" description="Disordered" evidence="1">
    <location>
        <begin position="72"/>
        <end position="101"/>
    </location>
</feature>
<protein>
    <submittedName>
        <fullName evidence="3">Unannotated protein</fullName>
    </submittedName>
</protein>
<evidence type="ECO:0000313" key="3">
    <source>
        <dbReference type="EMBL" id="CAB4547788.1"/>
    </source>
</evidence>
<keyword evidence="2" id="KW-1133">Transmembrane helix</keyword>
<gene>
    <name evidence="3" type="ORF">UFOPK1505_00611</name>
</gene>
<accession>A0A6J6CCJ5</accession>
<feature type="transmembrane region" description="Helical" evidence="2">
    <location>
        <begin position="35"/>
        <end position="55"/>
    </location>
</feature>